<dbReference type="InterPro" id="IPR050550">
    <property type="entry name" value="SEC23_SEC24_subfamily"/>
</dbReference>
<dbReference type="SUPFAM" id="SSF81811">
    <property type="entry name" value="Helical domain of Sec23/24"/>
    <property type="match status" value="1"/>
</dbReference>
<evidence type="ECO:0000256" key="10">
    <source>
        <dbReference type="ARBA" id="ARBA00022833"/>
    </source>
</evidence>
<dbReference type="SUPFAM" id="SSF82754">
    <property type="entry name" value="C-terminal, gelsolin-like domain of Sec23/24"/>
    <property type="match status" value="1"/>
</dbReference>
<dbReference type="GO" id="GO:0008270">
    <property type="term" value="F:zinc ion binding"/>
    <property type="evidence" value="ECO:0007669"/>
    <property type="project" value="InterPro"/>
</dbReference>
<evidence type="ECO:0000256" key="9">
    <source>
        <dbReference type="ARBA" id="ARBA00022824"/>
    </source>
</evidence>
<feature type="compositionally biased region" description="Pro residues" evidence="16">
    <location>
        <begin position="419"/>
        <end position="441"/>
    </location>
</feature>
<dbReference type="Gene3D" id="3.40.20.10">
    <property type="entry name" value="Severin"/>
    <property type="match status" value="1"/>
</dbReference>
<feature type="compositionally biased region" description="Pro residues" evidence="16">
    <location>
        <begin position="343"/>
        <end position="373"/>
    </location>
</feature>
<protein>
    <submittedName>
        <fullName evidence="21">Uncharacterized protein</fullName>
    </submittedName>
</protein>
<dbReference type="FunFam" id="2.30.30.380:FF:000004">
    <property type="entry name" value="SEC24 homolog B, COPII coat complex component"/>
    <property type="match status" value="1"/>
</dbReference>
<feature type="compositionally biased region" description="Pro residues" evidence="16">
    <location>
        <begin position="34"/>
        <end position="54"/>
    </location>
</feature>
<dbReference type="InterPro" id="IPR036180">
    <property type="entry name" value="Gelsolin-like_dom_sf"/>
</dbReference>
<dbReference type="AlphaFoldDB" id="A0AAN9BWE7"/>
<dbReference type="InterPro" id="IPR029006">
    <property type="entry name" value="ADF-H/Gelsolin-like_dom_sf"/>
</dbReference>
<dbReference type="Gene3D" id="2.30.30.380">
    <property type="entry name" value="Zn-finger domain of Sec23/24"/>
    <property type="match status" value="1"/>
</dbReference>
<keyword evidence="12" id="KW-0653">Protein transport</keyword>
<feature type="compositionally biased region" description="Low complexity" evidence="16">
    <location>
        <begin position="281"/>
        <end position="297"/>
    </location>
</feature>
<dbReference type="InterPro" id="IPR006895">
    <property type="entry name" value="Znf_Sec23_Sec24"/>
</dbReference>
<evidence type="ECO:0000256" key="8">
    <source>
        <dbReference type="ARBA" id="ARBA00022723"/>
    </source>
</evidence>
<dbReference type="PANTHER" id="PTHR13803">
    <property type="entry name" value="SEC24-RELATED PROTEIN"/>
    <property type="match status" value="1"/>
</dbReference>
<dbReference type="PANTHER" id="PTHR13803:SF39">
    <property type="entry name" value="SECRETORY 24AB, ISOFORM A"/>
    <property type="match status" value="1"/>
</dbReference>
<dbReference type="InterPro" id="IPR036175">
    <property type="entry name" value="Sec23/24_helical_dom_sf"/>
</dbReference>
<dbReference type="CDD" id="cd01479">
    <property type="entry name" value="Sec24-like"/>
    <property type="match status" value="1"/>
</dbReference>
<evidence type="ECO:0000259" key="17">
    <source>
        <dbReference type="Pfam" id="PF04810"/>
    </source>
</evidence>
<keyword evidence="14" id="KW-0472">Membrane</keyword>
<evidence type="ECO:0000256" key="15">
    <source>
        <dbReference type="ARBA" id="ARBA00023329"/>
    </source>
</evidence>
<keyword evidence="6" id="KW-0813">Transport</keyword>
<evidence type="ECO:0000256" key="7">
    <source>
        <dbReference type="ARBA" id="ARBA00022490"/>
    </source>
</evidence>
<dbReference type="InterPro" id="IPR006896">
    <property type="entry name" value="Sec23/24_trunk_dom"/>
</dbReference>
<keyword evidence="22" id="KW-1185">Reference proteome</keyword>
<dbReference type="FunFam" id="3.40.50.410:FF:000019">
    <property type="entry name" value="SEC24 homolog B, COPII coat complex component"/>
    <property type="match status" value="1"/>
</dbReference>
<feature type="compositionally biased region" description="Low complexity" evidence="16">
    <location>
        <begin position="210"/>
        <end position="222"/>
    </location>
</feature>
<dbReference type="SUPFAM" id="SSF82919">
    <property type="entry name" value="Zn-finger domain of Sec23/24"/>
    <property type="match status" value="1"/>
</dbReference>
<evidence type="ECO:0000256" key="13">
    <source>
        <dbReference type="ARBA" id="ARBA00023034"/>
    </source>
</evidence>
<evidence type="ECO:0000259" key="18">
    <source>
        <dbReference type="Pfam" id="PF04811"/>
    </source>
</evidence>
<reference evidence="21 22" key="1">
    <citation type="submission" date="2024-02" db="EMBL/GenBank/DDBJ databases">
        <title>Chromosome-scale genome assembly of the rough periwinkle Littorina saxatilis.</title>
        <authorList>
            <person name="De Jode A."/>
            <person name="Faria R."/>
            <person name="Formenti G."/>
            <person name="Sims Y."/>
            <person name="Smith T.P."/>
            <person name="Tracey A."/>
            <person name="Wood J.M.D."/>
            <person name="Zagrodzka Z.B."/>
            <person name="Johannesson K."/>
            <person name="Butlin R.K."/>
            <person name="Leder E.H."/>
        </authorList>
    </citation>
    <scope>NUCLEOTIDE SEQUENCE [LARGE SCALE GENOMIC DNA]</scope>
    <source>
        <strain evidence="21">Snail1</strain>
        <tissue evidence="21">Muscle</tissue>
    </source>
</reference>
<keyword evidence="15" id="KW-0968">Cytoplasmic vesicle</keyword>
<comment type="caution">
    <text evidence="21">The sequence shown here is derived from an EMBL/GenBank/DDBJ whole genome shotgun (WGS) entry which is preliminary data.</text>
</comment>
<dbReference type="Gene3D" id="2.60.40.1670">
    <property type="entry name" value="beta-sandwich domain of Sec23/24"/>
    <property type="match status" value="1"/>
</dbReference>
<dbReference type="InterPro" id="IPR006900">
    <property type="entry name" value="Sec23/24_helical_dom"/>
</dbReference>
<dbReference type="InterPro" id="IPR012990">
    <property type="entry name" value="Beta-sandwich_Sec23_24"/>
</dbReference>
<sequence>MADPNHPHPQFGQPFQQQFRPPNPNQGVQNRPPSQGPPGQGPPKMPGMPPPPMPGQQYAGVPPNSYANMGPPRGQGPPQRFNNGPSGPPPMGGNVNGFAPPTSMQGPVSQGPMSMNRSPGPPTSVGSGPPQSQGNFRPSVSGQFVPPSSSYNSSAPPPLGAGHTVNGTSNTAPVQGFQQPMGQPPSRYAPPPMSHGGPMPGPPRLPTLSPAGSMAGPPRMGMPGPPSTGAPPAFSNSASGASTPNSGLISPPTELPVPFHGHGQYSHQVGATMQLTPTPTPSNSEPPSQRSSRGPSPVNEQSIDALEGQFSPGQATPTSQAQSRTHPGSSPFPGPSSQGSPIPFQPPQGQPGTGPPPRQGMPGPPRPGMPGPPSVSGSNVATVPPMPQTMGQQQRLGYMQSPMPYPGSMPPTSGAYGQPGPPTRPPGPPTGPFNVRPPPTSQAPGPGSNYYQPSQPPQGMPGPPTGPPSGPPTRPTGPYNQPHAGQGYPQPGQGYQQPGQGYQQPGQSYPQPGQNAVNNMAGDFNKMAVQDSQRALNLMQEKKLISPEGVEAPKPSLYHDHKRVNCNPEVFRCTLNAIPQNSSLLNKARLPLGILIHPFKDLSQLPVIQSSVIVRCRSCRTYINPFVTFVDQRRWKCNLCFRVNELPDEFSFDPVTKTYGDPQRRPEIKSATIEFIAPSEYMLRPPQPAVYLFVLDVSFNAIETGYLRLFSQTLLEELERLPGDARMQIGFLCFDRSLYFFNLSEGLSQPQMMVVPDLEDVFLPTPDSLLVNLHECREMVVELLNQLPGLFEGNHETGNALGSALQAAYKLMHSTGGRITVMQTILPTVGPGALENREASSQAASLNSSNLGPASDFYKKLALDCSAQQVAVDLFLLNGQYADIATVACISKYSAGSVQYYPSFHTVRNPAMSDKFESDLRRYLTRKVGFEAVMRIRCTRGVSIHTFHGNFFVRSTDLLSLPNVNPDAGFGMQMSIEENLTESSNVCFQAALLYTSSKGERRIRVHSLAVPITNQLSDVFAGADQQAIASLLAKMAADRTVSSSLEDARDAMMNACQDMMNAYATQIPASQRAGALMVPYTLRLVPLFVLAMLKSTAFRLSPSIKVDERVFAHLLAKTLPTSYLLQTYYPHLYPVHNLNDENVIERNNEKVPKAPRLQLSSANIDRHGVYVMDQGENMFLMVGGAVSDVFCQEVFDMPNFMSIPEGMADLPELENPTSERLRCFISHLMDSRPGGVTFLVLREDSKLRNRFFQYMVEDRTESSMSYYEFLQFVQQKIKG</sequence>
<dbReference type="GO" id="GO:0005789">
    <property type="term" value="C:endoplasmic reticulum membrane"/>
    <property type="evidence" value="ECO:0007669"/>
    <property type="project" value="UniProtKB-SubCell"/>
</dbReference>
<proteinExistence type="inferred from homology"/>
<dbReference type="Pfam" id="PF04810">
    <property type="entry name" value="zf-Sec23_Sec24"/>
    <property type="match status" value="1"/>
</dbReference>
<feature type="compositionally biased region" description="Polar residues" evidence="16">
    <location>
        <begin position="311"/>
        <end position="326"/>
    </location>
</feature>
<feature type="compositionally biased region" description="Pro residues" evidence="16">
    <location>
        <begin position="187"/>
        <end position="205"/>
    </location>
</feature>
<feature type="compositionally biased region" description="Polar residues" evidence="16">
    <location>
        <begin position="102"/>
        <end position="117"/>
    </location>
</feature>
<feature type="compositionally biased region" description="Low complexity" evidence="16">
    <location>
        <begin position="8"/>
        <end position="20"/>
    </location>
</feature>
<evidence type="ECO:0000256" key="16">
    <source>
        <dbReference type="SAM" id="MobiDB-lite"/>
    </source>
</evidence>
<feature type="compositionally biased region" description="Low complexity" evidence="16">
    <location>
        <begin position="70"/>
        <end position="85"/>
    </location>
</feature>
<organism evidence="21 22">
    <name type="scientific">Littorina saxatilis</name>
    <dbReference type="NCBI Taxonomy" id="31220"/>
    <lineage>
        <taxon>Eukaryota</taxon>
        <taxon>Metazoa</taxon>
        <taxon>Spiralia</taxon>
        <taxon>Lophotrochozoa</taxon>
        <taxon>Mollusca</taxon>
        <taxon>Gastropoda</taxon>
        <taxon>Caenogastropoda</taxon>
        <taxon>Littorinimorpha</taxon>
        <taxon>Littorinoidea</taxon>
        <taxon>Littorinidae</taxon>
        <taxon>Littorina</taxon>
    </lineage>
</organism>
<evidence type="ECO:0000256" key="1">
    <source>
        <dbReference type="ARBA" id="ARBA00004299"/>
    </source>
</evidence>
<feature type="compositionally biased region" description="Low complexity" evidence="16">
    <location>
        <begin position="485"/>
        <end position="514"/>
    </location>
</feature>
<dbReference type="EMBL" id="JBAMIC010000002">
    <property type="protein sequence ID" value="KAK7112694.1"/>
    <property type="molecule type" value="Genomic_DNA"/>
</dbReference>
<evidence type="ECO:0000259" key="19">
    <source>
        <dbReference type="Pfam" id="PF04815"/>
    </source>
</evidence>
<evidence type="ECO:0000256" key="12">
    <source>
        <dbReference type="ARBA" id="ARBA00022927"/>
    </source>
</evidence>
<comment type="subcellular location">
    <subcellularLocation>
        <location evidence="4">Cytoplasm</location>
        <location evidence="4">Cytosol</location>
    </subcellularLocation>
    <subcellularLocation>
        <location evidence="1">Cytoplasmic vesicle</location>
        <location evidence="1">COPII-coated vesicle membrane</location>
        <topology evidence="1">Peripheral membrane protein</topology>
        <orientation evidence="1">Cytoplasmic side</orientation>
    </subcellularLocation>
    <subcellularLocation>
        <location evidence="3">Endoplasmic reticulum membrane</location>
        <topology evidence="3">Peripheral membrane protein</topology>
        <orientation evidence="3">Cytoplasmic side</orientation>
    </subcellularLocation>
    <subcellularLocation>
        <location evidence="2">Golgi apparatus membrane</location>
    </subcellularLocation>
</comment>
<name>A0AAN9BWE7_9CAEN</name>
<evidence type="ECO:0000256" key="14">
    <source>
        <dbReference type="ARBA" id="ARBA00023136"/>
    </source>
</evidence>
<dbReference type="InterPro" id="IPR036465">
    <property type="entry name" value="vWFA_dom_sf"/>
</dbReference>
<dbReference type="GO" id="GO:0000139">
    <property type="term" value="C:Golgi membrane"/>
    <property type="evidence" value="ECO:0007669"/>
    <property type="project" value="UniProtKB-SubCell"/>
</dbReference>
<feature type="compositionally biased region" description="Pro residues" evidence="16">
    <location>
        <begin position="454"/>
        <end position="475"/>
    </location>
</feature>
<evidence type="ECO:0000259" key="20">
    <source>
        <dbReference type="Pfam" id="PF08033"/>
    </source>
</evidence>
<feature type="compositionally biased region" description="Polar residues" evidence="16">
    <location>
        <begin position="234"/>
        <end position="248"/>
    </location>
</feature>
<dbReference type="Pfam" id="PF04815">
    <property type="entry name" value="Sec23_helical"/>
    <property type="match status" value="1"/>
</dbReference>
<dbReference type="Proteomes" id="UP001374579">
    <property type="component" value="Unassembled WGS sequence"/>
</dbReference>
<accession>A0AAN9BWE7</accession>
<evidence type="ECO:0000256" key="11">
    <source>
        <dbReference type="ARBA" id="ARBA00022892"/>
    </source>
</evidence>
<keyword evidence="10" id="KW-0862">Zinc</keyword>
<dbReference type="GO" id="GO:0090110">
    <property type="term" value="P:COPII-coated vesicle cargo loading"/>
    <property type="evidence" value="ECO:0007669"/>
    <property type="project" value="TreeGrafter"/>
</dbReference>
<dbReference type="GO" id="GO:0005829">
    <property type="term" value="C:cytosol"/>
    <property type="evidence" value="ECO:0007669"/>
    <property type="project" value="UniProtKB-SubCell"/>
</dbReference>
<dbReference type="GO" id="GO:0000149">
    <property type="term" value="F:SNARE binding"/>
    <property type="evidence" value="ECO:0007669"/>
    <property type="project" value="TreeGrafter"/>
</dbReference>
<dbReference type="Gene3D" id="3.40.50.410">
    <property type="entry name" value="von Willebrand factor, type A domain"/>
    <property type="match status" value="1"/>
</dbReference>
<feature type="domain" description="Sec23/Sec24 trunk" evidence="18">
    <location>
        <begin position="686"/>
        <end position="924"/>
    </location>
</feature>
<feature type="compositionally biased region" description="Low complexity" evidence="16">
    <location>
        <begin position="327"/>
        <end position="342"/>
    </location>
</feature>
<feature type="domain" description="Sec23/Sec24 helical" evidence="19">
    <location>
        <begin position="1024"/>
        <end position="1125"/>
    </location>
</feature>
<evidence type="ECO:0000313" key="22">
    <source>
        <dbReference type="Proteomes" id="UP001374579"/>
    </source>
</evidence>
<feature type="domain" description="Sec23/Sec24 beta-sandwich" evidence="20">
    <location>
        <begin position="929"/>
        <end position="1013"/>
    </location>
</feature>
<keyword evidence="7" id="KW-0963">Cytoplasm</keyword>
<evidence type="ECO:0000313" key="21">
    <source>
        <dbReference type="EMBL" id="KAK7112694.1"/>
    </source>
</evidence>
<evidence type="ECO:0000256" key="3">
    <source>
        <dbReference type="ARBA" id="ARBA00004397"/>
    </source>
</evidence>
<dbReference type="Pfam" id="PF04811">
    <property type="entry name" value="Sec23_trunk"/>
    <property type="match status" value="1"/>
</dbReference>
<dbReference type="InterPro" id="IPR041742">
    <property type="entry name" value="Sec24-like_trunk_dom"/>
</dbReference>
<feature type="region of interest" description="Disordered" evidence="16">
    <location>
        <begin position="1"/>
        <end position="518"/>
    </location>
</feature>
<keyword evidence="9" id="KW-0256">Endoplasmic reticulum</keyword>
<keyword evidence="13" id="KW-0333">Golgi apparatus</keyword>
<dbReference type="SUPFAM" id="SSF53300">
    <property type="entry name" value="vWA-like"/>
    <property type="match status" value="1"/>
</dbReference>
<feature type="compositionally biased region" description="Polar residues" evidence="16">
    <location>
        <begin position="265"/>
        <end position="275"/>
    </location>
</feature>
<dbReference type="GO" id="GO:0030127">
    <property type="term" value="C:COPII vesicle coat"/>
    <property type="evidence" value="ECO:0007669"/>
    <property type="project" value="InterPro"/>
</dbReference>
<keyword evidence="8" id="KW-0479">Metal-binding</keyword>
<dbReference type="GO" id="GO:0006886">
    <property type="term" value="P:intracellular protein transport"/>
    <property type="evidence" value="ECO:0007669"/>
    <property type="project" value="InterPro"/>
</dbReference>
<feature type="compositionally biased region" description="Polar residues" evidence="16">
    <location>
        <begin position="165"/>
        <end position="181"/>
    </location>
</feature>
<feature type="domain" description="Zinc finger Sec23/Sec24-type" evidence="17">
    <location>
        <begin position="613"/>
        <end position="650"/>
    </location>
</feature>
<evidence type="ECO:0000256" key="4">
    <source>
        <dbReference type="ARBA" id="ARBA00004514"/>
    </source>
</evidence>
<gene>
    <name evidence="21" type="ORF">V1264_012108</name>
</gene>
<dbReference type="SUPFAM" id="SSF81995">
    <property type="entry name" value="beta-sandwich domain of Sec23/24"/>
    <property type="match status" value="1"/>
</dbReference>
<dbReference type="Gene3D" id="1.20.120.730">
    <property type="entry name" value="Sec23/Sec24 helical domain"/>
    <property type="match status" value="1"/>
</dbReference>
<dbReference type="InterPro" id="IPR036174">
    <property type="entry name" value="Znf_Sec23_Sec24_sf"/>
</dbReference>
<keyword evidence="11" id="KW-0931">ER-Golgi transport</keyword>
<dbReference type="Pfam" id="PF08033">
    <property type="entry name" value="Sec23_BS"/>
    <property type="match status" value="1"/>
</dbReference>
<dbReference type="GO" id="GO:0070971">
    <property type="term" value="C:endoplasmic reticulum exit site"/>
    <property type="evidence" value="ECO:0007669"/>
    <property type="project" value="TreeGrafter"/>
</dbReference>
<comment type="similarity">
    <text evidence="5">Belongs to the SEC23/SEC24 family. SEC24 subfamily.</text>
</comment>
<feature type="compositionally biased region" description="Low complexity" evidence="16">
    <location>
        <begin position="123"/>
        <end position="134"/>
    </location>
</feature>
<evidence type="ECO:0000256" key="5">
    <source>
        <dbReference type="ARBA" id="ARBA00008334"/>
    </source>
</evidence>
<evidence type="ECO:0000256" key="2">
    <source>
        <dbReference type="ARBA" id="ARBA00004394"/>
    </source>
</evidence>
<evidence type="ECO:0000256" key="6">
    <source>
        <dbReference type="ARBA" id="ARBA00022448"/>
    </source>
</evidence>